<dbReference type="Proteomes" id="UP000593915">
    <property type="component" value="Chromosome"/>
</dbReference>
<feature type="chain" id="PRO_5032367180" description="Lipoprotein" evidence="1">
    <location>
        <begin position="19"/>
        <end position="257"/>
    </location>
</feature>
<gene>
    <name evidence="2" type="ORF">IFE08_03015</name>
</gene>
<sequence length="257" mass="28570">MKKLILSILLTAVFLAGASCSEKEGSGVGGSKPMAADYFSYTLSKDGKAVEITGFSNKMKEEFYDKKGEMWNLTVLHYPGKIEGLPVKSITVTEPYRKINLEAKSLEDMFIPYDAVIIPDNVETVYIKGPMVQGVNAFTLCAKKIIPGKNAKYKTYINDEWLNIYLFCCLEEFTAPQSAEHLGIYLLCTFTEVKIPSHIKFIGTEGPLNRGFKQCPNLKEIIIPDGVKIGGHATFEALALSVKTQQRLRELGYKGSF</sequence>
<dbReference type="AlphaFoldDB" id="A0A7S6WQC5"/>
<proteinExistence type="predicted"/>
<name>A0A7S6WQC5_9SPIR</name>
<dbReference type="Gene3D" id="3.80.10.10">
    <property type="entry name" value="Ribonuclease Inhibitor"/>
    <property type="match status" value="1"/>
</dbReference>
<organism evidence="2 3">
    <name type="scientific">Treponema pedis</name>
    <dbReference type="NCBI Taxonomy" id="409322"/>
    <lineage>
        <taxon>Bacteria</taxon>
        <taxon>Pseudomonadati</taxon>
        <taxon>Spirochaetota</taxon>
        <taxon>Spirochaetia</taxon>
        <taxon>Spirochaetales</taxon>
        <taxon>Treponemataceae</taxon>
        <taxon>Treponema</taxon>
    </lineage>
</organism>
<feature type="signal peptide" evidence="1">
    <location>
        <begin position="1"/>
        <end position="18"/>
    </location>
</feature>
<keyword evidence="1" id="KW-0732">Signal</keyword>
<evidence type="ECO:0000256" key="1">
    <source>
        <dbReference type="SAM" id="SignalP"/>
    </source>
</evidence>
<evidence type="ECO:0008006" key="4">
    <source>
        <dbReference type="Google" id="ProtNLM"/>
    </source>
</evidence>
<protein>
    <recommendedName>
        <fullName evidence="4">Lipoprotein</fullName>
    </recommendedName>
</protein>
<accession>A0A7S6WQC5</accession>
<dbReference type="InterPro" id="IPR032675">
    <property type="entry name" value="LRR_dom_sf"/>
</dbReference>
<evidence type="ECO:0000313" key="3">
    <source>
        <dbReference type="Proteomes" id="UP000593915"/>
    </source>
</evidence>
<dbReference type="PROSITE" id="PS51257">
    <property type="entry name" value="PROKAR_LIPOPROTEIN"/>
    <property type="match status" value="1"/>
</dbReference>
<evidence type="ECO:0000313" key="2">
    <source>
        <dbReference type="EMBL" id="QOW61376.1"/>
    </source>
</evidence>
<dbReference type="RefSeq" id="WP_194076865.1">
    <property type="nucleotide sequence ID" value="NZ_CP061839.1"/>
</dbReference>
<reference evidence="2 3" key="1">
    <citation type="submission" date="2020-09" db="EMBL/GenBank/DDBJ databases">
        <title>Characterization of Treponema spp. from bovine digital dermatitis in Korea.</title>
        <authorList>
            <person name="Espiritu H.M."/>
            <person name="Cho Y.I."/>
            <person name="Mamuad L."/>
        </authorList>
    </citation>
    <scope>NUCLEOTIDE SEQUENCE [LARGE SCALE GENOMIC DNA]</scope>
    <source>
        <strain evidence="2 3">KS1</strain>
    </source>
</reference>
<dbReference type="EMBL" id="CP061839">
    <property type="protein sequence ID" value="QOW61376.1"/>
    <property type="molecule type" value="Genomic_DNA"/>
</dbReference>